<feature type="compositionally biased region" description="Basic and acidic residues" evidence="5">
    <location>
        <begin position="223"/>
        <end position="232"/>
    </location>
</feature>
<feature type="transmembrane region" description="Helical" evidence="6">
    <location>
        <begin position="107"/>
        <end position="125"/>
    </location>
</feature>
<feature type="transmembrane region" description="Helical" evidence="6">
    <location>
        <begin position="405"/>
        <end position="432"/>
    </location>
</feature>
<proteinExistence type="predicted"/>
<feature type="transmembrane region" description="Helical" evidence="6">
    <location>
        <begin position="66"/>
        <end position="87"/>
    </location>
</feature>
<feature type="transmembrane region" description="Helical" evidence="6">
    <location>
        <begin position="294"/>
        <end position="317"/>
    </location>
</feature>
<feature type="non-terminal residue" evidence="7">
    <location>
        <position position="1"/>
    </location>
</feature>
<keyword evidence="3 6" id="KW-1133">Transmembrane helix</keyword>
<reference evidence="7 8" key="1">
    <citation type="submission" date="2018-05" db="EMBL/GenBank/DDBJ databases">
        <title>Draft genome sequence of Scytalidium lignicola DSM 105466, a ubiquitous saprotrophic fungus.</title>
        <authorList>
            <person name="Buettner E."/>
            <person name="Gebauer A.M."/>
            <person name="Hofrichter M."/>
            <person name="Liers C."/>
            <person name="Kellner H."/>
        </authorList>
    </citation>
    <scope>NUCLEOTIDE SEQUENCE [LARGE SCALE GENOMIC DNA]</scope>
    <source>
        <strain evidence="7 8">DSM 105466</strain>
    </source>
</reference>
<feature type="region of interest" description="Disordered" evidence="5">
    <location>
        <begin position="223"/>
        <end position="242"/>
    </location>
</feature>
<evidence type="ECO:0000256" key="4">
    <source>
        <dbReference type="ARBA" id="ARBA00023136"/>
    </source>
</evidence>
<dbReference type="PANTHER" id="PTHR23502:SF149">
    <property type="entry name" value="TRANSPORTER, PUTATIVE-RELATED"/>
    <property type="match status" value="1"/>
</dbReference>
<feature type="transmembrane region" description="Helical" evidence="6">
    <location>
        <begin position="380"/>
        <end position="399"/>
    </location>
</feature>
<keyword evidence="4 6" id="KW-0472">Membrane</keyword>
<evidence type="ECO:0000313" key="7">
    <source>
        <dbReference type="EMBL" id="RFU31756.1"/>
    </source>
</evidence>
<dbReference type="GO" id="GO:0005886">
    <property type="term" value="C:plasma membrane"/>
    <property type="evidence" value="ECO:0007669"/>
    <property type="project" value="TreeGrafter"/>
</dbReference>
<name>A0A3E2HEB7_SCYLI</name>
<dbReference type="InterPro" id="IPR011701">
    <property type="entry name" value="MFS"/>
</dbReference>
<dbReference type="Pfam" id="PF07690">
    <property type="entry name" value="MFS_1"/>
    <property type="match status" value="1"/>
</dbReference>
<feature type="transmembrane region" description="Helical" evidence="6">
    <location>
        <begin position="182"/>
        <end position="202"/>
    </location>
</feature>
<evidence type="ECO:0008006" key="9">
    <source>
        <dbReference type="Google" id="ProtNLM"/>
    </source>
</evidence>
<keyword evidence="8" id="KW-1185">Reference proteome</keyword>
<dbReference type="OMA" id="ERGLWTG"/>
<feature type="transmembrane region" description="Helical" evidence="6">
    <location>
        <begin position="337"/>
        <end position="359"/>
    </location>
</feature>
<dbReference type="PANTHER" id="PTHR23502">
    <property type="entry name" value="MAJOR FACILITATOR SUPERFAMILY"/>
    <property type="match status" value="1"/>
</dbReference>
<protein>
    <recommendedName>
        <fullName evidence="9">Major facilitator superfamily (MFS) profile domain-containing protein</fullName>
    </recommendedName>
</protein>
<dbReference type="AlphaFoldDB" id="A0A3E2HEB7"/>
<organism evidence="7 8">
    <name type="scientific">Scytalidium lignicola</name>
    <name type="common">Hyphomycete</name>
    <dbReference type="NCBI Taxonomy" id="5539"/>
    <lineage>
        <taxon>Eukaryota</taxon>
        <taxon>Fungi</taxon>
        <taxon>Dikarya</taxon>
        <taxon>Ascomycota</taxon>
        <taxon>Pezizomycotina</taxon>
        <taxon>Leotiomycetes</taxon>
        <taxon>Leotiomycetes incertae sedis</taxon>
        <taxon>Scytalidium</taxon>
    </lineage>
</organism>
<dbReference type="SUPFAM" id="SSF103473">
    <property type="entry name" value="MFS general substrate transporter"/>
    <property type="match status" value="1"/>
</dbReference>
<gene>
    <name evidence="7" type="ORF">B7463_g4584</name>
</gene>
<evidence type="ECO:0000256" key="3">
    <source>
        <dbReference type="ARBA" id="ARBA00022989"/>
    </source>
</evidence>
<dbReference type="Proteomes" id="UP000258309">
    <property type="component" value="Unassembled WGS sequence"/>
</dbReference>
<sequence length="513" mass="56739">MSVDAEKHFASVADEVQNRFHVDLVPGTEILTDLNEAHFIHGGRGDIVLVPQPNNDPHNPLNWSRFWKYTTLIVCSINMFLGNFSSLSIAPMTPIFVEYFHTSVSKVGLLTGSCVLALGYANFIIIPCTRLFGRRPVALVCSIIVIGASIWEALATSWIYFMGAWVGPIVSGTVADHIGWRWFFWLAVILQGAITVAMFFFFPETKYNQETIMPSEVVYDEERSDIQQKDETSPPQQKQEISHEEITAADNGVQHLAVLGKGYPSKMQQFGLNWRVDRAQIRFLPRDFVTPIEIASYPVIAFGSCCVGFAANSLLVLNLLESPAFSSAVYNFSPASVGYVNFALMGGGIFGLATAGPLSDWISMKLTKRNGGIREPEMRLLTFIPFVILAFLGLLIAGLGWEHNWAWPVVVVLGFGFTGVIVMAIPTIGLTYAVDSYKPVAGQIMVVATVVKNTFGFGMTYFVNDMAVEHGYIAPVMVLLGFTVGIPIVFGTMLWFWGKSARRLTRNSKVHTF</sequence>
<keyword evidence="2 6" id="KW-0812">Transmembrane</keyword>
<accession>A0A3E2HEB7</accession>
<dbReference type="InterPro" id="IPR036259">
    <property type="entry name" value="MFS_trans_sf"/>
</dbReference>
<evidence type="ECO:0000256" key="5">
    <source>
        <dbReference type="SAM" id="MobiDB-lite"/>
    </source>
</evidence>
<evidence type="ECO:0000313" key="8">
    <source>
        <dbReference type="Proteomes" id="UP000258309"/>
    </source>
</evidence>
<evidence type="ECO:0000256" key="6">
    <source>
        <dbReference type="SAM" id="Phobius"/>
    </source>
</evidence>
<dbReference type="GO" id="GO:0022857">
    <property type="term" value="F:transmembrane transporter activity"/>
    <property type="evidence" value="ECO:0007669"/>
    <property type="project" value="InterPro"/>
</dbReference>
<evidence type="ECO:0000256" key="2">
    <source>
        <dbReference type="ARBA" id="ARBA00022692"/>
    </source>
</evidence>
<comment type="subcellular location">
    <subcellularLocation>
        <location evidence="1">Membrane</location>
        <topology evidence="1">Multi-pass membrane protein</topology>
    </subcellularLocation>
</comment>
<feature type="non-terminal residue" evidence="7">
    <location>
        <position position="513"/>
    </location>
</feature>
<dbReference type="Gene3D" id="1.20.1250.20">
    <property type="entry name" value="MFS general substrate transporter like domains"/>
    <property type="match status" value="2"/>
</dbReference>
<dbReference type="OrthoDB" id="5215911at2759"/>
<dbReference type="STRING" id="5539.A0A3E2HEB7"/>
<feature type="transmembrane region" description="Helical" evidence="6">
    <location>
        <begin position="137"/>
        <end position="162"/>
    </location>
</feature>
<feature type="transmembrane region" description="Helical" evidence="6">
    <location>
        <begin position="444"/>
        <end position="464"/>
    </location>
</feature>
<feature type="transmembrane region" description="Helical" evidence="6">
    <location>
        <begin position="476"/>
        <end position="497"/>
    </location>
</feature>
<dbReference type="EMBL" id="NCSJ02000069">
    <property type="protein sequence ID" value="RFU31756.1"/>
    <property type="molecule type" value="Genomic_DNA"/>
</dbReference>
<comment type="caution">
    <text evidence="7">The sequence shown here is derived from an EMBL/GenBank/DDBJ whole genome shotgun (WGS) entry which is preliminary data.</text>
</comment>
<evidence type="ECO:0000256" key="1">
    <source>
        <dbReference type="ARBA" id="ARBA00004141"/>
    </source>
</evidence>